<evidence type="ECO:0000313" key="2">
    <source>
        <dbReference type="Proteomes" id="UP000473278"/>
    </source>
</evidence>
<organism evidence="1 2">
    <name type="scientific">Halalkalibaculum roseum</name>
    <dbReference type="NCBI Taxonomy" id="2709311"/>
    <lineage>
        <taxon>Bacteria</taxon>
        <taxon>Pseudomonadati</taxon>
        <taxon>Balneolota</taxon>
        <taxon>Balneolia</taxon>
        <taxon>Balneolales</taxon>
        <taxon>Balneolaceae</taxon>
        <taxon>Halalkalibaculum</taxon>
    </lineage>
</organism>
<dbReference type="EMBL" id="JAALLT010000001">
    <property type="protein sequence ID" value="NGP75635.1"/>
    <property type="molecule type" value="Genomic_DNA"/>
</dbReference>
<reference evidence="1 2" key="1">
    <citation type="submission" date="2020-02" db="EMBL/GenBank/DDBJ databases">
        <title>Balneolaceae bacterium YR4-1, complete genome.</title>
        <authorList>
            <person name="Li Y."/>
            <person name="Wu S."/>
        </authorList>
    </citation>
    <scope>NUCLEOTIDE SEQUENCE [LARGE SCALE GENOMIC DNA]</scope>
    <source>
        <strain evidence="1 2">YR4-1</strain>
    </source>
</reference>
<proteinExistence type="predicted"/>
<evidence type="ECO:0000313" key="1">
    <source>
        <dbReference type="EMBL" id="NGP75635.1"/>
    </source>
</evidence>
<sequence length="125" mass="14413">MKTRTFLITSVFVATQLISMAITGCGKDEKAIINTYWQVEEPRGSSSHYIRWEVTANADSLQFIYFCGDDTTYSEIKYSSSRIFKDLHVSQCTLETKVIINPFVKNQQYFEYINIPFITSLPDTL</sequence>
<comment type="caution">
    <text evidence="1">The sequence shown here is derived from an EMBL/GenBank/DDBJ whole genome shotgun (WGS) entry which is preliminary data.</text>
</comment>
<gene>
    <name evidence="1" type="ORF">G3570_03265</name>
</gene>
<dbReference type="Proteomes" id="UP000473278">
    <property type="component" value="Unassembled WGS sequence"/>
</dbReference>
<name>A0A6M1T0L4_9BACT</name>
<keyword evidence="2" id="KW-1185">Reference proteome</keyword>
<dbReference type="AlphaFoldDB" id="A0A6M1T0L4"/>
<dbReference type="RefSeq" id="WP_165139112.1">
    <property type="nucleotide sequence ID" value="NZ_JAALLT010000001.1"/>
</dbReference>
<protein>
    <submittedName>
        <fullName evidence="1">Uncharacterized protein</fullName>
    </submittedName>
</protein>
<dbReference type="PROSITE" id="PS51257">
    <property type="entry name" value="PROKAR_LIPOPROTEIN"/>
    <property type="match status" value="1"/>
</dbReference>
<accession>A0A6M1T0L4</accession>